<feature type="transmembrane region" description="Helical" evidence="1">
    <location>
        <begin position="112"/>
        <end position="143"/>
    </location>
</feature>
<gene>
    <name evidence="2" type="ORF">JCM9152_1901</name>
</gene>
<evidence type="ECO:0000313" key="2">
    <source>
        <dbReference type="EMBL" id="GAE30493.1"/>
    </source>
</evidence>
<comment type="caution">
    <text evidence="2">The sequence shown here is derived from an EMBL/GenBank/DDBJ whole genome shotgun (WGS) entry which is preliminary data.</text>
</comment>
<protein>
    <submittedName>
        <fullName evidence="2">Uncharacterized protein</fullName>
    </submittedName>
</protein>
<keyword evidence="1" id="KW-0472">Membrane</keyword>
<proteinExistence type="predicted"/>
<dbReference type="AlphaFoldDB" id="W4QFR9"/>
<sequence length="149" mass="16382">MRMNETKHILALPFFMIFLLALLGVPRVIAHDLQLVEPGSFANSLLAIIPPLIWLAFVIWKGISPFKPLVYIGVFYGVLLGITHQILWGVAFETAPTLGGNLSDLPPLAHSLITRVFGFVSSVLTGTLLGVIVGFVGLFIYLIRNKTRK</sequence>
<dbReference type="STRING" id="1236971.JCM9152_1901"/>
<keyword evidence="3" id="KW-1185">Reference proteome</keyword>
<dbReference type="Proteomes" id="UP000018895">
    <property type="component" value="Unassembled WGS sequence"/>
</dbReference>
<keyword evidence="1" id="KW-0812">Transmembrane</keyword>
<evidence type="ECO:0000256" key="1">
    <source>
        <dbReference type="SAM" id="Phobius"/>
    </source>
</evidence>
<feature type="transmembrane region" description="Helical" evidence="1">
    <location>
        <begin position="69"/>
        <end position="92"/>
    </location>
</feature>
<reference evidence="2" key="1">
    <citation type="journal article" date="2014" name="Genome Announc.">
        <title>Draft Genome Sequences of Three Alkaliphilic Bacillus Strains, Bacillus wakoensis JCM 9140T, Bacillus akibai JCM 9157T, and Bacillus hemicellulosilyticus JCM 9152T.</title>
        <authorList>
            <person name="Yuki M."/>
            <person name="Oshima K."/>
            <person name="Suda W."/>
            <person name="Oshida Y."/>
            <person name="Kitamura K."/>
            <person name="Iida T."/>
            <person name="Hattori M."/>
            <person name="Ohkuma M."/>
        </authorList>
    </citation>
    <scope>NUCLEOTIDE SEQUENCE [LARGE SCALE GENOMIC DNA]</scope>
    <source>
        <strain evidence="2">JCM 9152</strain>
    </source>
</reference>
<feature type="transmembrane region" description="Helical" evidence="1">
    <location>
        <begin position="40"/>
        <end position="60"/>
    </location>
</feature>
<dbReference type="EMBL" id="BAUU01000011">
    <property type="protein sequence ID" value="GAE30493.1"/>
    <property type="molecule type" value="Genomic_DNA"/>
</dbReference>
<evidence type="ECO:0000313" key="3">
    <source>
        <dbReference type="Proteomes" id="UP000018895"/>
    </source>
</evidence>
<accession>W4QFR9</accession>
<keyword evidence="1" id="KW-1133">Transmembrane helix</keyword>
<organism evidence="2 3">
    <name type="scientific">Halalkalibacter hemicellulosilyticusJCM 9152</name>
    <dbReference type="NCBI Taxonomy" id="1236971"/>
    <lineage>
        <taxon>Bacteria</taxon>
        <taxon>Bacillati</taxon>
        <taxon>Bacillota</taxon>
        <taxon>Bacilli</taxon>
        <taxon>Bacillales</taxon>
        <taxon>Bacillaceae</taxon>
        <taxon>Halalkalibacter</taxon>
    </lineage>
</organism>
<name>W4QFR9_9BACI</name>